<evidence type="ECO:0000259" key="1">
    <source>
        <dbReference type="PROSITE" id="PS50181"/>
    </source>
</evidence>
<dbReference type="InterPro" id="IPR001810">
    <property type="entry name" value="F-box_dom"/>
</dbReference>
<gene>
    <name evidence="2" type="ORF">WG66_19800</name>
</gene>
<reference evidence="2 3" key="1">
    <citation type="submission" date="2015-12" db="EMBL/GenBank/DDBJ databases">
        <title>Draft genome sequence of Moniliophthora roreri, the causal agent of frosty pod rot of cacao.</title>
        <authorList>
            <person name="Aime M.C."/>
            <person name="Diaz-Valderrama J.R."/>
            <person name="Kijpornyongpan T."/>
            <person name="Phillips-Mora W."/>
        </authorList>
    </citation>
    <scope>NUCLEOTIDE SEQUENCE [LARGE SCALE GENOMIC DNA]</scope>
    <source>
        <strain evidence="2 3">MCA 2952</strain>
    </source>
</reference>
<dbReference type="AlphaFoldDB" id="A0A0W0EU48"/>
<accession>A0A0W0EU48</accession>
<feature type="domain" description="F-box" evidence="1">
    <location>
        <begin position="1"/>
        <end position="44"/>
    </location>
</feature>
<dbReference type="Proteomes" id="UP000054988">
    <property type="component" value="Unassembled WGS sequence"/>
</dbReference>
<organism evidence="2 3">
    <name type="scientific">Moniliophthora roreri</name>
    <name type="common">Frosty pod rot fungus</name>
    <name type="synonym">Monilia roreri</name>
    <dbReference type="NCBI Taxonomy" id="221103"/>
    <lineage>
        <taxon>Eukaryota</taxon>
        <taxon>Fungi</taxon>
        <taxon>Dikarya</taxon>
        <taxon>Basidiomycota</taxon>
        <taxon>Agaricomycotina</taxon>
        <taxon>Agaricomycetes</taxon>
        <taxon>Agaricomycetidae</taxon>
        <taxon>Agaricales</taxon>
        <taxon>Marasmiineae</taxon>
        <taxon>Marasmiaceae</taxon>
        <taxon>Moniliophthora</taxon>
    </lineage>
</organism>
<sequence>MYQVFPAEILHLILDNLLKSDLQACSLICRAWLPISQEHLFRSLRFVLHPKSSEREARVLLERFMLALGCLESRPDLLCCVHSFTLNLRQTRVEIRTDTRSHITRTVIASLPFKDLRHLDVRWESWFDDGNRHLPQLISDNPMLTSLALQGQKISCKEDLATFLGFHSPKLRTLCLNGTSPFTKQIQLKEIISSFKMQQGQGRTVPRLKRLSIGTVHVDIIRDIILDPSLYNIGHIEHVAFPSGWMFDESDPSRRARIAGSTPRFPVAERVAMHITSLVYNLERFNSASNFLLSVPAVHFPKLTHLQLLGVMKAEVLVSAFQTTVADSPNLANLFLQLCFDSTELSFIDQYLRDFLAERSTMLLTVDYQFPGVQATSNSNDLFPQINTLPHITLRIGGLEPWWGNNVEYDIPFILGSTIVCRYPARLR</sequence>
<name>A0A0W0EU48_MONRR</name>
<dbReference type="InterPro" id="IPR036047">
    <property type="entry name" value="F-box-like_dom_sf"/>
</dbReference>
<evidence type="ECO:0000313" key="2">
    <source>
        <dbReference type="EMBL" id="KTB27632.1"/>
    </source>
</evidence>
<dbReference type="InterPro" id="IPR032675">
    <property type="entry name" value="LRR_dom_sf"/>
</dbReference>
<dbReference type="EMBL" id="LATX01002528">
    <property type="protein sequence ID" value="KTB27632.1"/>
    <property type="molecule type" value="Genomic_DNA"/>
</dbReference>
<dbReference type="SUPFAM" id="SSF81383">
    <property type="entry name" value="F-box domain"/>
    <property type="match status" value="1"/>
</dbReference>
<evidence type="ECO:0000313" key="3">
    <source>
        <dbReference type="Proteomes" id="UP000054988"/>
    </source>
</evidence>
<dbReference type="PROSITE" id="PS50181">
    <property type="entry name" value="FBOX"/>
    <property type="match status" value="1"/>
</dbReference>
<protein>
    <recommendedName>
        <fullName evidence="1">F-box domain-containing protein</fullName>
    </recommendedName>
</protein>
<dbReference type="Gene3D" id="3.80.10.10">
    <property type="entry name" value="Ribonuclease Inhibitor"/>
    <property type="match status" value="1"/>
</dbReference>
<comment type="caution">
    <text evidence="2">The sequence shown here is derived from an EMBL/GenBank/DDBJ whole genome shotgun (WGS) entry which is preliminary data.</text>
</comment>
<proteinExistence type="predicted"/>
<dbReference type="SUPFAM" id="SSF52047">
    <property type="entry name" value="RNI-like"/>
    <property type="match status" value="1"/>
</dbReference>